<evidence type="ECO:0000313" key="2">
    <source>
        <dbReference type="EMBL" id="KAK7057476.1"/>
    </source>
</evidence>
<accession>A0AAW0DZQ2</accession>
<dbReference type="EMBL" id="JAWWNJ010000004">
    <property type="protein sequence ID" value="KAK7057476.1"/>
    <property type="molecule type" value="Genomic_DNA"/>
</dbReference>
<feature type="compositionally biased region" description="Pro residues" evidence="1">
    <location>
        <begin position="248"/>
        <end position="259"/>
    </location>
</feature>
<protein>
    <submittedName>
        <fullName evidence="2">Uncharacterized protein</fullName>
    </submittedName>
</protein>
<organism evidence="2 3">
    <name type="scientific">Favolaschia claudopus</name>
    <dbReference type="NCBI Taxonomy" id="2862362"/>
    <lineage>
        <taxon>Eukaryota</taxon>
        <taxon>Fungi</taxon>
        <taxon>Dikarya</taxon>
        <taxon>Basidiomycota</taxon>
        <taxon>Agaricomycotina</taxon>
        <taxon>Agaricomycetes</taxon>
        <taxon>Agaricomycetidae</taxon>
        <taxon>Agaricales</taxon>
        <taxon>Marasmiineae</taxon>
        <taxon>Mycenaceae</taxon>
        <taxon>Favolaschia</taxon>
    </lineage>
</organism>
<proteinExistence type="predicted"/>
<reference evidence="2 3" key="1">
    <citation type="journal article" date="2024" name="J Genomics">
        <title>Draft genome sequencing and assembly of Favolaschia claudopus CIRM-BRFM 2984 isolated from oak limbs.</title>
        <authorList>
            <person name="Navarro D."/>
            <person name="Drula E."/>
            <person name="Chaduli D."/>
            <person name="Cazenave R."/>
            <person name="Ahrendt S."/>
            <person name="Wang J."/>
            <person name="Lipzen A."/>
            <person name="Daum C."/>
            <person name="Barry K."/>
            <person name="Grigoriev I.V."/>
            <person name="Favel A."/>
            <person name="Rosso M.N."/>
            <person name="Martin F."/>
        </authorList>
    </citation>
    <scope>NUCLEOTIDE SEQUENCE [LARGE SCALE GENOMIC DNA]</scope>
    <source>
        <strain evidence="2 3">CIRM-BRFM 2984</strain>
    </source>
</reference>
<dbReference type="Proteomes" id="UP001362999">
    <property type="component" value="Unassembled WGS sequence"/>
</dbReference>
<feature type="compositionally biased region" description="Low complexity" evidence="1">
    <location>
        <begin position="305"/>
        <end position="322"/>
    </location>
</feature>
<gene>
    <name evidence="2" type="ORF">R3P38DRAFT_2841208</name>
</gene>
<feature type="compositionally biased region" description="Pro residues" evidence="1">
    <location>
        <begin position="208"/>
        <end position="221"/>
    </location>
</feature>
<feature type="region of interest" description="Disordered" evidence="1">
    <location>
        <begin position="201"/>
        <end position="345"/>
    </location>
</feature>
<feature type="region of interest" description="Disordered" evidence="1">
    <location>
        <begin position="1"/>
        <end position="22"/>
    </location>
</feature>
<feature type="compositionally biased region" description="Basic and acidic residues" evidence="1">
    <location>
        <begin position="335"/>
        <end position="345"/>
    </location>
</feature>
<evidence type="ECO:0000313" key="3">
    <source>
        <dbReference type="Proteomes" id="UP001362999"/>
    </source>
</evidence>
<sequence>MSHRLPRHLIRSHPRQRRPCSENGCDLTNVNKDCSRRKCKRHCLSSGGCACHQSQTTPALSPAFNLSTLPFTAPPRLPHRQHDDQESRFRLSHPHWFQMTPSPPAPAPQESVSFTLIDFAESGRPGTVQTVTTSSDWWIRPGNMPYETYSTTYLRWMPVEASYAHEVRRGRRILIRAPGIDGSNQDLHIATLLLEDETLNTRLAPRSSRPPRPLPRSPTPPATTADQAIRIASLLLDRRAPRLSSSRPPRPLPRSPSPPASASSSKRKRSATEDSDSEVEIIAYYPAIKQEKSTPPRCHLRRRLSVSQPSTSSASSSATPSSPDFPPSISLPERAAPESHSTRSF</sequence>
<evidence type="ECO:0000256" key="1">
    <source>
        <dbReference type="SAM" id="MobiDB-lite"/>
    </source>
</evidence>
<keyword evidence="3" id="KW-1185">Reference proteome</keyword>
<name>A0AAW0DZQ2_9AGAR</name>
<feature type="compositionally biased region" description="Basic residues" evidence="1">
    <location>
        <begin position="1"/>
        <end position="18"/>
    </location>
</feature>
<dbReference type="AlphaFoldDB" id="A0AAW0DZQ2"/>
<comment type="caution">
    <text evidence="2">The sequence shown here is derived from an EMBL/GenBank/DDBJ whole genome shotgun (WGS) entry which is preliminary data.</text>
</comment>